<dbReference type="RefSeq" id="WP_162085229.1">
    <property type="nucleotide sequence ID" value="NZ_AP021881.1"/>
</dbReference>
<feature type="region of interest" description="Disordered" evidence="1">
    <location>
        <begin position="9"/>
        <end position="30"/>
    </location>
</feature>
<feature type="domain" description="HDOD" evidence="2">
    <location>
        <begin position="262"/>
        <end position="452"/>
    </location>
</feature>
<proteinExistence type="predicted"/>
<evidence type="ECO:0000259" key="2">
    <source>
        <dbReference type="PROSITE" id="PS51833"/>
    </source>
</evidence>
<sequence length="469" mass="51675">MFTRLLQIFTGKKPTQTSSEQQPTAPTTSSAEFNQLNQLAPVLNQDISLPDEDAASVPAVHSSVVCREAVLNKAQKVAGYSFALSRNVNERVRSSSTLVQRLYDEVLLRNILNMDIHRLLGHRLAFIPILPSTLTHPLLAQLPPAGTVLIVNSLEQLLIDAETTLKQLETLKQAGFHIALQGNINAAGMQPFLELAEFIFIDIGGSDLPTITGQINEINKSTFNKQFVATNVKTLEEYHVCASLPFTYIQGTFVTSREAWTKPSMDAGRIKILELLNQIRQDAENAELVQALKLDPALSFKILRYINSAGSGITTKISTIDQALLVLGRQNLYRWLTLLLFTSGTGDDLDWALMENALVRARLAELSAGDTLPTKERDELFVTGIFSLLDILLHLPMEQVLAQISLPPVAVEALLHKTGKYAPYLELAIACEAFDQERITEIATQIGIDVAHVNAHHADALIWAEQVSS</sequence>
<name>A0A809SA98_9PROT</name>
<dbReference type="Pfam" id="PF08668">
    <property type="entry name" value="HDOD"/>
    <property type="match status" value="1"/>
</dbReference>
<keyword evidence="4" id="KW-1185">Reference proteome</keyword>
<reference evidence="4" key="1">
    <citation type="submission" date="2019-11" db="EMBL/GenBank/DDBJ databases">
        <title>Isolation and characterization of a novel species in the genus Sulfuriferula.</title>
        <authorList>
            <person name="Mochizuki J."/>
            <person name="Kojima H."/>
            <person name="Fukui M."/>
        </authorList>
    </citation>
    <scope>NUCLEOTIDE SEQUENCE [LARGE SCALE GENOMIC DNA]</scope>
    <source>
        <strain evidence="4">SGTM</strain>
    </source>
</reference>
<dbReference type="KEGG" id="sniv:SFSGTM_21600"/>
<protein>
    <submittedName>
        <fullName evidence="3">Diguanylate phosphodiesterase</fullName>
    </submittedName>
</protein>
<dbReference type="SUPFAM" id="SSF109604">
    <property type="entry name" value="HD-domain/PDEase-like"/>
    <property type="match status" value="1"/>
</dbReference>
<dbReference type="AlphaFoldDB" id="A0A809SA98"/>
<organism evidence="3 4">
    <name type="scientific">Sulfuriferula nivalis</name>
    <dbReference type="NCBI Taxonomy" id="2675298"/>
    <lineage>
        <taxon>Bacteria</taxon>
        <taxon>Pseudomonadati</taxon>
        <taxon>Pseudomonadota</taxon>
        <taxon>Betaproteobacteria</taxon>
        <taxon>Nitrosomonadales</taxon>
        <taxon>Sulfuricellaceae</taxon>
        <taxon>Sulfuriferula</taxon>
    </lineage>
</organism>
<dbReference type="PANTHER" id="PTHR33525:SF4">
    <property type="entry name" value="CYCLIC DI-GMP PHOSPHODIESTERASE CDGJ"/>
    <property type="match status" value="1"/>
</dbReference>
<dbReference type="EMBL" id="AP021881">
    <property type="protein sequence ID" value="BBP01452.1"/>
    <property type="molecule type" value="Genomic_DNA"/>
</dbReference>
<dbReference type="InterPro" id="IPR052340">
    <property type="entry name" value="RNase_Y/CdgJ"/>
</dbReference>
<dbReference type="Gene3D" id="1.10.3210.10">
    <property type="entry name" value="Hypothetical protein af1432"/>
    <property type="match status" value="1"/>
</dbReference>
<dbReference type="Proteomes" id="UP000463939">
    <property type="component" value="Chromosome"/>
</dbReference>
<accession>A0A809SA98</accession>
<gene>
    <name evidence="3" type="ORF">SFSGTM_21600</name>
</gene>
<dbReference type="SUPFAM" id="SSF141868">
    <property type="entry name" value="EAL domain-like"/>
    <property type="match status" value="1"/>
</dbReference>
<dbReference type="PANTHER" id="PTHR33525">
    <property type="match status" value="1"/>
</dbReference>
<evidence type="ECO:0000313" key="3">
    <source>
        <dbReference type="EMBL" id="BBP01452.1"/>
    </source>
</evidence>
<dbReference type="InterPro" id="IPR013976">
    <property type="entry name" value="HDOD"/>
</dbReference>
<dbReference type="InterPro" id="IPR035919">
    <property type="entry name" value="EAL_sf"/>
</dbReference>
<feature type="compositionally biased region" description="Polar residues" evidence="1">
    <location>
        <begin position="13"/>
        <end position="30"/>
    </location>
</feature>
<dbReference type="PROSITE" id="PS51833">
    <property type="entry name" value="HDOD"/>
    <property type="match status" value="1"/>
</dbReference>
<evidence type="ECO:0000313" key="4">
    <source>
        <dbReference type="Proteomes" id="UP000463939"/>
    </source>
</evidence>
<evidence type="ECO:0000256" key="1">
    <source>
        <dbReference type="SAM" id="MobiDB-lite"/>
    </source>
</evidence>